<proteinExistence type="predicted"/>
<protein>
    <submittedName>
        <fullName evidence="1">Uncharacterized protein</fullName>
    </submittedName>
</protein>
<dbReference type="AlphaFoldDB" id="A0A2P5XQL4"/>
<evidence type="ECO:0000313" key="2">
    <source>
        <dbReference type="Proteomes" id="UP000239757"/>
    </source>
</evidence>
<name>A0A2P5XQL4_GOSBA</name>
<dbReference type="EMBL" id="KZ664425">
    <property type="protein sequence ID" value="PPS05616.1"/>
    <property type="molecule type" value="Genomic_DNA"/>
</dbReference>
<gene>
    <name evidence="1" type="ORF">GOBAR_AA15031</name>
</gene>
<accession>A0A2P5XQL4</accession>
<reference evidence="1 2" key="1">
    <citation type="submission" date="2015-01" db="EMBL/GenBank/DDBJ databases">
        <title>Genome of allotetraploid Gossypium barbadense reveals genomic plasticity and fiber elongation in cotton evolution.</title>
        <authorList>
            <person name="Chen X."/>
            <person name="Liu X."/>
            <person name="Zhao B."/>
            <person name="Zheng H."/>
            <person name="Hu Y."/>
            <person name="Lu G."/>
            <person name="Yang C."/>
            <person name="Chen J."/>
            <person name="Shan C."/>
            <person name="Zhang L."/>
            <person name="Zhou Y."/>
            <person name="Wang L."/>
            <person name="Guo W."/>
            <person name="Bai Y."/>
            <person name="Ruan J."/>
            <person name="Shangguan X."/>
            <person name="Mao Y."/>
            <person name="Jiang J."/>
            <person name="Zhu Y."/>
            <person name="Lei J."/>
            <person name="Kang H."/>
            <person name="Chen S."/>
            <person name="He X."/>
            <person name="Wang R."/>
            <person name="Wang Y."/>
            <person name="Chen J."/>
            <person name="Wang L."/>
            <person name="Yu S."/>
            <person name="Wang B."/>
            <person name="Wei J."/>
            <person name="Song S."/>
            <person name="Lu X."/>
            <person name="Gao Z."/>
            <person name="Gu W."/>
            <person name="Deng X."/>
            <person name="Ma D."/>
            <person name="Wang S."/>
            <person name="Liang W."/>
            <person name="Fang L."/>
            <person name="Cai C."/>
            <person name="Zhu X."/>
            <person name="Zhou B."/>
            <person name="Zhang Y."/>
            <person name="Chen Z."/>
            <person name="Xu S."/>
            <person name="Zhu R."/>
            <person name="Wang S."/>
            <person name="Zhang T."/>
            <person name="Zhao G."/>
        </authorList>
    </citation>
    <scope>NUCLEOTIDE SEQUENCE [LARGE SCALE GENOMIC DNA]</scope>
    <source>
        <strain evidence="2">cv. Xinhai21</strain>
        <tissue evidence="1">Leaf</tissue>
    </source>
</reference>
<dbReference type="Proteomes" id="UP000239757">
    <property type="component" value="Unassembled WGS sequence"/>
</dbReference>
<sequence length="77" mass="8719">MGIVLHDCRVDDLELRSAYILMISRPHPSSPPSRGTSIDQFLSVGLTSLRLSLKGVYEHRRHLRCILLMEHAQALPN</sequence>
<organism evidence="1 2">
    <name type="scientific">Gossypium barbadense</name>
    <name type="common">Sea Island cotton</name>
    <name type="synonym">Hibiscus barbadensis</name>
    <dbReference type="NCBI Taxonomy" id="3634"/>
    <lineage>
        <taxon>Eukaryota</taxon>
        <taxon>Viridiplantae</taxon>
        <taxon>Streptophyta</taxon>
        <taxon>Embryophyta</taxon>
        <taxon>Tracheophyta</taxon>
        <taxon>Spermatophyta</taxon>
        <taxon>Magnoliopsida</taxon>
        <taxon>eudicotyledons</taxon>
        <taxon>Gunneridae</taxon>
        <taxon>Pentapetalae</taxon>
        <taxon>rosids</taxon>
        <taxon>malvids</taxon>
        <taxon>Malvales</taxon>
        <taxon>Malvaceae</taxon>
        <taxon>Malvoideae</taxon>
        <taxon>Gossypium</taxon>
    </lineage>
</organism>
<evidence type="ECO:0000313" key="1">
    <source>
        <dbReference type="EMBL" id="PPS05616.1"/>
    </source>
</evidence>